<dbReference type="InterPro" id="IPR050485">
    <property type="entry name" value="Proline_metab_enzyme"/>
</dbReference>
<dbReference type="VEuPathDB" id="VectorBase:LDEU006876"/>
<dbReference type="EC" id="1.2.1.88" evidence="7"/>
<feature type="domain" description="Aldehyde dehydrogenase" evidence="9">
    <location>
        <begin position="84"/>
        <end position="550"/>
    </location>
</feature>
<proteinExistence type="inferred from homology"/>
<dbReference type="InterPro" id="IPR015590">
    <property type="entry name" value="Aldehyde_DH_dom"/>
</dbReference>
<keyword evidence="5 7" id="KW-0642">Proline metabolism</keyword>
<dbReference type="GO" id="GO:0005759">
    <property type="term" value="C:mitochondrial matrix"/>
    <property type="evidence" value="ECO:0007669"/>
    <property type="project" value="TreeGrafter"/>
</dbReference>
<evidence type="ECO:0000256" key="7">
    <source>
        <dbReference type="RuleBase" id="RU366016"/>
    </source>
</evidence>
<evidence type="ECO:0000256" key="1">
    <source>
        <dbReference type="ARBA" id="ARBA00004786"/>
    </source>
</evidence>
<dbReference type="InterPro" id="IPR005931">
    <property type="entry name" value="P5CDH/ALDH4A1"/>
</dbReference>
<comment type="similarity">
    <text evidence="2 7">Belongs to the aldehyde dehydrogenase family.</text>
</comment>
<dbReference type="AlphaFoldDB" id="A0A443SCH0"/>
<evidence type="ECO:0000256" key="4">
    <source>
        <dbReference type="ARBA" id="ARBA00023027"/>
    </source>
</evidence>
<evidence type="ECO:0000256" key="2">
    <source>
        <dbReference type="ARBA" id="ARBA00009986"/>
    </source>
</evidence>
<dbReference type="FunFam" id="3.40.309.10:FF:000005">
    <property type="entry name" value="1-pyrroline-5-carboxylate dehydrogenase 1"/>
    <property type="match status" value="1"/>
</dbReference>
<comment type="catalytic activity">
    <reaction evidence="6 7">
        <text>L-glutamate 5-semialdehyde + NAD(+) + H2O = L-glutamate + NADH + 2 H(+)</text>
        <dbReference type="Rhea" id="RHEA:30235"/>
        <dbReference type="ChEBI" id="CHEBI:15377"/>
        <dbReference type="ChEBI" id="CHEBI:15378"/>
        <dbReference type="ChEBI" id="CHEBI:29985"/>
        <dbReference type="ChEBI" id="CHEBI:57540"/>
        <dbReference type="ChEBI" id="CHEBI:57945"/>
        <dbReference type="ChEBI" id="CHEBI:58066"/>
        <dbReference type="EC" id="1.2.1.88"/>
    </reaction>
</comment>
<evidence type="ECO:0000256" key="6">
    <source>
        <dbReference type="ARBA" id="ARBA00048142"/>
    </source>
</evidence>
<comment type="caution">
    <text evidence="10">The sequence shown here is derived from an EMBL/GenBank/DDBJ whole genome shotgun (WGS) entry which is preliminary data.</text>
</comment>
<dbReference type="SUPFAM" id="SSF53720">
    <property type="entry name" value="ALDH-like"/>
    <property type="match status" value="1"/>
</dbReference>
<dbReference type="InterPro" id="IPR016163">
    <property type="entry name" value="Ald_DH_C"/>
</dbReference>
<dbReference type="InterPro" id="IPR016161">
    <property type="entry name" value="Ald_DH/histidinol_DH"/>
</dbReference>
<evidence type="ECO:0000313" key="10">
    <source>
        <dbReference type="EMBL" id="RWS25164.1"/>
    </source>
</evidence>
<evidence type="ECO:0000256" key="5">
    <source>
        <dbReference type="ARBA" id="ARBA00023062"/>
    </source>
</evidence>
<protein>
    <recommendedName>
        <fullName evidence="7 8">Multifunctional fusion protein</fullName>
    </recommendedName>
    <domain>
        <recommendedName>
            <fullName evidence="8">Delta-1-pyrroline-5-carboxylate dehydrogenase</fullName>
            <shortName evidence="8">P5C dehydrogenase</shortName>
        </recommendedName>
        <alternativeName>
            <fullName evidence="7">L-glutamate gamma-semialdehyde dehydrogenase</fullName>
        </alternativeName>
    </domain>
    <domain>
        <recommendedName>
            <fullName evidence="7">L-glutamate gamma-semialdehyde dehydrogenase</fullName>
            <ecNumber evidence="7">1.2.1.88</ecNumber>
        </recommendedName>
    </domain>
</protein>
<evidence type="ECO:0000256" key="3">
    <source>
        <dbReference type="ARBA" id="ARBA00023002"/>
    </source>
</evidence>
<dbReference type="Pfam" id="PF00171">
    <property type="entry name" value="Aldedh"/>
    <property type="match status" value="1"/>
</dbReference>
<dbReference type="OrthoDB" id="5322683at2759"/>
<dbReference type="PANTHER" id="PTHR42862:SF1">
    <property type="entry name" value="DELTA-1-PYRROLINE-5-CARBOXYLATE DEHYDROGENASE 2, ISOFORM A-RELATED"/>
    <property type="match status" value="1"/>
</dbReference>
<dbReference type="CDD" id="cd07123">
    <property type="entry name" value="ALDH_F4-17_P5CDH"/>
    <property type="match status" value="1"/>
</dbReference>
<evidence type="ECO:0000259" key="9">
    <source>
        <dbReference type="Pfam" id="PF00171"/>
    </source>
</evidence>
<gene>
    <name evidence="10" type="ORF">B4U80_02250</name>
</gene>
<dbReference type="GO" id="GO:0003842">
    <property type="term" value="F:L-glutamate gamma-semialdehyde dehydrogenase activity"/>
    <property type="evidence" value="ECO:0007669"/>
    <property type="project" value="UniProtKB-UniRule"/>
</dbReference>
<dbReference type="FunFam" id="3.40.605.10:FF:000006">
    <property type="entry name" value="1-pyrroline-5-carboxylate dehydrogenase"/>
    <property type="match status" value="1"/>
</dbReference>
<evidence type="ECO:0000256" key="8">
    <source>
        <dbReference type="RuleBase" id="RU366030"/>
    </source>
</evidence>
<evidence type="ECO:0000313" key="11">
    <source>
        <dbReference type="Proteomes" id="UP000288716"/>
    </source>
</evidence>
<keyword evidence="11" id="KW-1185">Reference proteome</keyword>
<dbReference type="InterPro" id="IPR016160">
    <property type="entry name" value="Ald_DH_CS_CYS"/>
</dbReference>
<dbReference type="InterPro" id="IPR016162">
    <property type="entry name" value="Ald_DH_N"/>
</dbReference>
<dbReference type="GO" id="GO:0010133">
    <property type="term" value="P:L-proline catabolic process to L-glutamate"/>
    <property type="evidence" value="ECO:0007669"/>
    <property type="project" value="UniProtKB-UniRule"/>
</dbReference>
<dbReference type="EMBL" id="NCKV01003998">
    <property type="protein sequence ID" value="RWS25164.1"/>
    <property type="molecule type" value="Genomic_DNA"/>
</dbReference>
<organism evidence="10 11">
    <name type="scientific">Leptotrombidium deliense</name>
    <dbReference type="NCBI Taxonomy" id="299467"/>
    <lineage>
        <taxon>Eukaryota</taxon>
        <taxon>Metazoa</taxon>
        <taxon>Ecdysozoa</taxon>
        <taxon>Arthropoda</taxon>
        <taxon>Chelicerata</taxon>
        <taxon>Arachnida</taxon>
        <taxon>Acari</taxon>
        <taxon>Acariformes</taxon>
        <taxon>Trombidiformes</taxon>
        <taxon>Prostigmata</taxon>
        <taxon>Anystina</taxon>
        <taxon>Parasitengona</taxon>
        <taxon>Trombiculoidea</taxon>
        <taxon>Trombiculidae</taxon>
        <taxon>Leptotrombidium</taxon>
    </lineage>
</organism>
<dbReference type="UniPathway" id="UPA00261">
    <property type="reaction ID" value="UER00374"/>
</dbReference>
<name>A0A443SCH0_9ACAR</name>
<dbReference type="Proteomes" id="UP000288716">
    <property type="component" value="Unassembled WGS sequence"/>
</dbReference>
<reference evidence="10 11" key="1">
    <citation type="journal article" date="2018" name="Gigascience">
        <title>Genomes of trombidid mites reveal novel predicted allergens and laterally-transferred genes associated with secondary metabolism.</title>
        <authorList>
            <person name="Dong X."/>
            <person name="Chaisiri K."/>
            <person name="Xia D."/>
            <person name="Armstrong S.D."/>
            <person name="Fang Y."/>
            <person name="Donnelly M.J."/>
            <person name="Kadowaki T."/>
            <person name="McGarry J.W."/>
            <person name="Darby A.C."/>
            <person name="Makepeace B.L."/>
        </authorList>
    </citation>
    <scope>NUCLEOTIDE SEQUENCE [LARGE SCALE GENOMIC DNA]</scope>
    <source>
        <strain evidence="10">UoL-UT</strain>
    </source>
</reference>
<sequence>MLSRQIISNHYKTFSSTYYAASPLNLIPRLTDFKVNNEPIYEYLNGSEERNQLLNALNKYKNDCFEIPLIIDGKHVKSNHVKYQVSPFNHSNKIAKFYCATPEILRDAITKLLKKREEWEKVSLDDKIKIFLRAGDLVSGKYRMDLNATTMLGQSKTVIQAEIDAACELADFFRFNAYFAKQLCNYQPISEKQNEVKNTFRYRGIEGFIASISPFNFTAIGGNLASAPILMGNVVLWKPSETALLSNYIIYQLLLEAGMPEGIIDFIPSEGPTFGDAITSSPHLAGINFTGSVATFKYLWKQTANNLDLYKNYPRLIGECGGKNYHFVHSSADIETVICSTIKAAFEYGGQKCSACSRIYVPRSLWPKIKDGLIAITKQIKLGNPLEFDSYLSAVIDAKAFNRIKSYIEYAKNSSNLTILAGGQYDNSVGYYIHPTIIETNDPKDKIMQEEIFGPILTCYVYDDNKLDETLQIVNETSPFALTGAIFGQDQEFLVKATEKLKMTAGNFYVNDKSTGSVVGQQPFGGGRLSGTNDKAGGPHYLLRWTSPQNIKETFVRQTEWNYKYSSS</sequence>
<keyword evidence="4 7" id="KW-0520">NAD</keyword>
<dbReference type="NCBIfam" id="TIGR01236">
    <property type="entry name" value="D1pyr5carbox1"/>
    <property type="match status" value="1"/>
</dbReference>
<keyword evidence="3 7" id="KW-0560">Oxidoreductase</keyword>
<dbReference type="PANTHER" id="PTHR42862">
    <property type="entry name" value="DELTA-1-PYRROLINE-5-CARBOXYLATE DEHYDROGENASE 1, ISOFORM A-RELATED"/>
    <property type="match status" value="1"/>
</dbReference>
<dbReference type="Gene3D" id="3.40.605.10">
    <property type="entry name" value="Aldehyde Dehydrogenase, Chain A, domain 1"/>
    <property type="match status" value="1"/>
</dbReference>
<dbReference type="Gene3D" id="3.40.309.10">
    <property type="entry name" value="Aldehyde Dehydrogenase, Chain A, domain 2"/>
    <property type="match status" value="1"/>
</dbReference>
<accession>A0A443SCH0</accession>
<comment type="pathway">
    <text evidence="1 7">Amino-acid degradation; L-proline degradation into L-glutamate; L-glutamate from L-proline: step 2/2.</text>
</comment>
<dbReference type="PROSITE" id="PS00070">
    <property type="entry name" value="ALDEHYDE_DEHYDR_CYS"/>
    <property type="match status" value="1"/>
</dbReference>
<dbReference type="STRING" id="299467.A0A443SCH0"/>